<evidence type="ECO:0000313" key="3">
    <source>
        <dbReference type="Proteomes" id="UP000072763"/>
    </source>
</evidence>
<name>A0A147DNI3_9MICO</name>
<evidence type="ECO:0000313" key="2">
    <source>
        <dbReference type="EMBL" id="KTR50950.1"/>
    </source>
</evidence>
<comment type="caution">
    <text evidence="2">The sequence shown here is derived from an EMBL/GenBank/DDBJ whole genome shotgun (WGS) entry which is preliminary data.</text>
</comment>
<dbReference type="EMBL" id="LDRC01000066">
    <property type="protein sequence ID" value="KTR50950.1"/>
    <property type="molecule type" value="Genomic_DNA"/>
</dbReference>
<dbReference type="Proteomes" id="UP000072763">
    <property type="component" value="Unassembled WGS sequence"/>
</dbReference>
<proteinExistence type="predicted"/>
<evidence type="ECO:0000259" key="1">
    <source>
        <dbReference type="Pfam" id="PF13524"/>
    </source>
</evidence>
<dbReference type="Pfam" id="PF13524">
    <property type="entry name" value="Glyco_trans_1_2"/>
    <property type="match status" value="1"/>
</dbReference>
<dbReference type="RefSeq" id="WP_058750311.1">
    <property type="nucleotide sequence ID" value="NZ_LDRC01000066.1"/>
</dbReference>
<dbReference type="AlphaFoldDB" id="A0A147DNI3"/>
<dbReference type="SUPFAM" id="SSF53756">
    <property type="entry name" value="UDP-Glycosyltransferase/glycogen phosphorylase"/>
    <property type="match status" value="1"/>
</dbReference>
<sequence length="429" mass="46900">MPEQHMTADAGQAALYRALADGEHRSGPRGTIAFAVSTDDVDAGAGDLYVALGLAKYLQRLGWGVCTWPTDRWDTAVPEDVTVVVSMIESFVPGLVPAQTPVVAWVRNWTEVWAGLPYLDQFDAVWASSSAARDRVAESYTGPTRVLPIGVDLELFTGRRPDPDVGRIDVLTTVNFWGAERSGTAALDVLAESREVVWYGANREHLPRSARIDHRGRASFFELPAVYAAASVVVDDVIPPARAYATHNSRLYEGLASGALVVTNCADGLEELGLADVPTYTDGPSLVAAVGDFDHSLVDRLRAVVVERHSYASRATAADTNLRTVVDEHRAQPRPDRGPLLVWATHLQERLRKAEHDRDVHMAGVHEINERLLSALAAVEDGGRTIAARTVERDAAIAERDLLATRLDEVTRSRAYRLAHRVGKLRRRG</sequence>
<gene>
    <name evidence="2" type="ORF">NS359_12540</name>
</gene>
<dbReference type="InterPro" id="IPR055259">
    <property type="entry name" value="YkvP/CgeB_Glyco_trans-like"/>
</dbReference>
<dbReference type="OrthoDB" id="5014253at2"/>
<organism evidence="2 3">
    <name type="scientific">Curtobacterium oceanosedimentum</name>
    <dbReference type="NCBI Taxonomy" id="465820"/>
    <lineage>
        <taxon>Bacteria</taxon>
        <taxon>Bacillati</taxon>
        <taxon>Actinomycetota</taxon>
        <taxon>Actinomycetes</taxon>
        <taxon>Micrococcales</taxon>
        <taxon>Microbacteriaceae</taxon>
        <taxon>Curtobacterium</taxon>
    </lineage>
</organism>
<protein>
    <recommendedName>
        <fullName evidence="1">Spore protein YkvP/CgeB glycosyl transferase-like domain-containing protein</fullName>
    </recommendedName>
</protein>
<reference evidence="2 3" key="1">
    <citation type="journal article" date="2016" name="Front. Microbiol.">
        <title>Genomic Resource of Rice Seed Associated Bacteria.</title>
        <authorList>
            <person name="Midha S."/>
            <person name="Bansal K."/>
            <person name="Sharma S."/>
            <person name="Kumar N."/>
            <person name="Patil P.P."/>
            <person name="Chaudhry V."/>
            <person name="Patil P.B."/>
        </authorList>
    </citation>
    <scope>NUCLEOTIDE SEQUENCE [LARGE SCALE GENOMIC DNA]</scope>
    <source>
        <strain evidence="2 3">NS359</strain>
    </source>
</reference>
<accession>A0A147DNI3</accession>
<dbReference type="Gene3D" id="3.40.50.2000">
    <property type="entry name" value="Glycogen Phosphorylase B"/>
    <property type="match status" value="1"/>
</dbReference>
<feature type="domain" description="Spore protein YkvP/CgeB glycosyl transferase-like" evidence="1">
    <location>
        <begin position="194"/>
        <end position="317"/>
    </location>
</feature>
<dbReference type="PATRIC" id="fig|465820.4.peg.2763"/>